<proteinExistence type="predicted"/>
<dbReference type="Proteomes" id="UP001281761">
    <property type="component" value="Unassembled WGS sequence"/>
</dbReference>
<protein>
    <recommendedName>
        <fullName evidence="4">BAR domain-containing protein</fullName>
    </recommendedName>
</protein>
<organism evidence="2 3">
    <name type="scientific">Blattamonas nauphoetae</name>
    <dbReference type="NCBI Taxonomy" id="2049346"/>
    <lineage>
        <taxon>Eukaryota</taxon>
        <taxon>Metamonada</taxon>
        <taxon>Preaxostyla</taxon>
        <taxon>Oxymonadida</taxon>
        <taxon>Blattamonas</taxon>
    </lineage>
</organism>
<dbReference type="CDD" id="cd07307">
    <property type="entry name" value="BAR"/>
    <property type="match status" value="1"/>
</dbReference>
<dbReference type="SUPFAM" id="SSF103657">
    <property type="entry name" value="BAR/IMD domain-like"/>
    <property type="match status" value="1"/>
</dbReference>
<reference evidence="2 3" key="1">
    <citation type="journal article" date="2022" name="bioRxiv">
        <title>Genomics of Preaxostyla Flagellates Illuminates Evolutionary Transitions and the Path Towards Mitochondrial Loss.</title>
        <authorList>
            <person name="Novak L.V.F."/>
            <person name="Treitli S.C."/>
            <person name="Pyrih J."/>
            <person name="Halakuc P."/>
            <person name="Pipaliya S.V."/>
            <person name="Vacek V."/>
            <person name="Brzon O."/>
            <person name="Soukal P."/>
            <person name="Eme L."/>
            <person name="Dacks J.B."/>
            <person name="Karnkowska A."/>
            <person name="Elias M."/>
            <person name="Hampl V."/>
        </authorList>
    </citation>
    <scope>NUCLEOTIDE SEQUENCE [LARGE SCALE GENOMIC DNA]</scope>
    <source>
        <strain evidence="2">NAU3</strain>
        <tissue evidence="2">Gut</tissue>
    </source>
</reference>
<dbReference type="Gene3D" id="1.20.1270.60">
    <property type="entry name" value="Arfaptin homology (AH) domain/BAR domain"/>
    <property type="match status" value="1"/>
</dbReference>
<evidence type="ECO:0000256" key="1">
    <source>
        <dbReference type="SAM" id="MobiDB-lite"/>
    </source>
</evidence>
<dbReference type="InterPro" id="IPR027267">
    <property type="entry name" value="AH/BAR_dom_sf"/>
</dbReference>
<evidence type="ECO:0000313" key="2">
    <source>
        <dbReference type="EMBL" id="KAK2947758.1"/>
    </source>
</evidence>
<evidence type="ECO:0008006" key="4">
    <source>
        <dbReference type="Google" id="ProtNLM"/>
    </source>
</evidence>
<accession>A0ABQ9X7P5</accession>
<comment type="caution">
    <text evidence="2">The sequence shown here is derived from an EMBL/GenBank/DDBJ whole genome shotgun (WGS) entry which is preliminary data.</text>
</comment>
<sequence length="325" mass="37362">MTFFKKLKETASNVKHSMQVAVTKTEQFQETEEFKKKEEDNADMLKRYEELCDLATKMVDTMTASAQAQTAYYNKYLEYAEVDPSIPRDVVKIMDALKSYVQYQTELVHTISKVAIQPDADFYKSLLKKAEPMRAQLTDTRLARDAASSDRVKGSEEFKNEKAAEKYRKLDEQYKMERRNLVELMDYCELKRNHDIVEHSAHMFEATYTYHATYYSDMATIEKQVKDALSELKRLPPPPVPSVVDTEIMTTESEKPAPEPVKQAPVEPEKQEVVSEAAVVTETSQPEQEEPSKLEESEEVAEDVKSEPVIEEQKEKEEAEPDDTA</sequence>
<feature type="compositionally biased region" description="Basic and acidic residues" evidence="1">
    <location>
        <begin position="302"/>
        <end position="317"/>
    </location>
</feature>
<evidence type="ECO:0000313" key="3">
    <source>
        <dbReference type="Proteomes" id="UP001281761"/>
    </source>
</evidence>
<dbReference type="EMBL" id="JARBJD010000191">
    <property type="protein sequence ID" value="KAK2947758.1"/>
    <property type="molecule type" value="Genomic_DNA"/>
</dbReference>
<feature type="region of interest" description="Disordered" evidence="1">
    <location>
        <begin position="250"/>
        <end position="325"/>
    </location>
</feature>
<gene>
    <name evidence="2" type="ORF">BLNAU_17277</name>
</gene>
<name>A0ABQ9X7P5_9EUKA</name>
<feature type="compositionally biased region" description="Low complexity" evidence="1">
    <location>
        <begin position="274"/>
        <end position="286"/>
    </location>
</feature>
<keyword evidence="3" id="KW-1185">Reference proteome</keyword>